<proteinExistence type="inferred from homology"/>
<feature type="transmembrane region" description="Helical" evidence="2">
    <location>
        <begin position="132"/>
        <end position="153"/>
    </location>
</feature>
<dbReference type="EMBL" id="CAJFCJ010000004">
    <property type="protein sequence ID" value="CAD5113612.1"/>
    <property type="molecule type" value="Genomic_DNA"/>
</dbReference>
<keyword evidence="4" id="KW-1185">Reference proteome</keyword>
<keyword evidence="2" id="KW-0812">Transmembrane</keyword>
<dbReference type="Pfam" id="PF07690">
    <property type="entry name" value="MFS_1"/>
    <property type="match status" value="1"/>
</dbReference>
<dbReference type="Gene3D" id="1.20.1250.20">
    <property type="entry name" value="MFS general substrate transporter like domains"/>
    <property type="match status" value="1"/>
</dbReference>
<feature type="transmembrane region" description="Helical" evidence="2">
    <location>
        <begin position="12"/>
        <end position="29"/>
    </location>
</feature>
<dbReference type="OrthoDB" id="78663at2759"/>
<comment type="similarity">
    <text evidence="1">Belongs to the unc-93 family.</text>
</comment>
<name>A0A7I8VCI6_9ANNE</name>
<dbReference type="Proteomes" id="UP000549394">
    <property type="component" value="Unassembled WGS sequence"/>
</dbReference>
<gene>
    <name evidence="3" type="ORF">DGYR_LOCUS2571</name>
</gene>
<evidence type="ECO:0000256" key="1">
    <source>
        <dbReference type="ARBA" id="ARBA00009172"/>
    </source>
</evidence>
<protein>
    <submittedName>
        <fullName evidence="3">DgyrCDS2772</fullName>
    </submittedName>
</protein>
<feature type="transmembrane region" description="Helical" evidence="2">
    <location>
        <begin position="41"/>
        <end position="60"/>
    </location>
</feature>
<sequence>MQIACAIGIDKVGYVIMANGVLAVIASYTSGYLGKWLHRDIQFATSFVILFTMMIAWFCWEPQPQHPYVIFFLVGGLGTLGQHAYHTQLNALIGRIFREGETAAAFASSHLFQGLASSTLYFIAGWTGCIDIQLYLTSAILFLSCAAYAWLTIDIRRNGFKKPNVQQVGETVQDNVRGDESLMRKSILKTEPISVERSKLTNTETEIAS</sequence>
<dbReference type="InterPro" id="IPR051951">
    <property type="entry name" value="UNC-93_regulatory"/>
</dbReference>
<dbReference type="InterPro" id="IPR036259">
    <property type="entry name" value="MFS_trans_sf"/>
</dbReference>
<dbReference type="AlphaFoldDB" id="A0A7I8VCI6"/>
<keyword evidence="2" id="KW-0472">Membrane</keyword>
<evidence type="ECO:0000256" key="2">
    <source>
        <dbReference type="SAM" id="Phobius"/>
    </source>
</evidence>
<dbReference type="PANTHER" id="PTHR19444:SF13">
    <property type="entry name" value="PROTEIN UNC-93 HOMOLOG A"/>
    <property type="match status" value="1"/>
</dbReference>
<comment type="caution">
    <text evidence="3">The sequence shown here is derived from an EMBL/GenBank/DDBJ whole genome shotgun (WGS) entry which is preliminary data.</text>
</comment>
<dbReference type="InterPro" id="IPR011701">
    <property type="entry name" value="MFS"/>
</dbReference>
<keyword evidence="2" id="KW-1133">Transmembrane helix</keyword>
<accession>A0A7I8VCI6</accession>
<evidence type="ECO:0000313" key="4">
    <source>
        <dbReference type="Proteomes" id="UP000549394"/>
    </source>
</evidence>
<evidence type="ECO:0000313" key="3">
    <source>
        <dbReference type="EMBL" id="CAD5113612.1"/>
    </source>
</evidence>
<feature type="transmembrane region" description="Helical" evidence="2">
    <location>
        <begin position="67"/>
        <end position="85"/>
    </location>
</feature>
<reference evidence="3 4" key="1">
    <citation type="submission" date="2020-08" db="EMBL/GenBank/DDBJ databases">
        <authorList>
            <person name="Hejnol A."/>
        </authorList>
    </citation>
    <scope>NUCLEOTIDE SEQUENCE [LARGE SCALE GENOMIC DNA]</scope>
</reference>
<dbReference type="GO" id="GO:0022857">
    <property type="term" value="F:transmembrane transporter activity"/>
    <property type="evidence" value="ECO:0007669"/>
    <property type="project" value="InterPro"/>
</dbReference>
<dbReference type="PANTHER" id="PTHR19444">
    <property type="entry name" value="UNC-93 RELATED"/>
    <property type="match status" value="1"/>
</dbReference>
<dbReference type="SUPFAM" id="SSF103473">
    <property type="entry name" value="MFS general substrate transporter"/>
    <property type="match status" value="1"/>
</dbReference>
<organism evidence="3 4">
    <name type="scientific">Dimorphilus gyrociliatus</name>
    <dbReference type="NCBI Taxonomy" id="2664684"/>
    <lineage>
        <taxon>Eukaryota</taxon>
        <taxon>Metazoa</taxon>
        <taxon>Spiralia</taxon>
        <taxon>Lophotrochozoa</taxon>
        <taxon>Annelida</taxon>
        <taxon>Polychaeta</taxon>
        <taxon>Polychaeta incertae sedis</taxon>
        <taxon>Dinophilidae</taxon>
        <taxon>Dimorphilus</taxon>
    </lineage>
</organism>